<evidence type="ECO:0000256" key="3">
    <source>
        <dbReference type="SAM" id="MobiDB-lite"/>
    </source>
</evidence>
<dbReference type="SUPFAM" id="SSF52096">
    <property type="entry name" value="ClpP/crotonase"/>
    <property type="match status" value="1"/>
</dbReference>
<dbReference type="OrthoDB" id="2018133at2759"/>
<name>A0A448Z9L6_9STRA</name>
<gene>
    <name evidence="4" type="ORF">PSNMU_V1.4_AUG-EV-PASAV3_0055280</name>
</gene>
<dbReference type="Gene3D" id="1.10.12.10">
    <property type="entry name" value="Lyase 2-enoyl-coa Hydratase, Chain A, domain 2"/>
    <property type="match status" value="1"/>
</dbReference>
<keyword evidence="2" id="KW-0456">Lyase</keyword>
<dbReference type="PANTHER" id="PTHR43113">
    <property type="entry name" value="NUCLEOSIDE-DIPHOSPHATE-SUGAR EPIMERASE"/>
    <property type="match status" value="1"/>
</dbReference>
<feature type="region of interest" description="Disordered" evidence="3">
    <location>
        <begin position="1"/>
        <end position="35"/>
    </location>
</feature>
<organism evidence="4 5">
    <name type="scientific">Pseudo-nitzschia multistriata</name>
    <dbReference type="NCBI Taxonomy" id="183589"/>
    <lineage>
        <taxon>Eukaryota</taxon>
        <taxon>Sar</taxon>
        <taxon>Stramenopiles</taxon>
        <taxon>Ochrophyta</taxon>
        <taxon>Bacillariophyta</taxon>
        <taxon>Bacillariophyceae</taxon>
        <taxon>Bacillariophycidae</taxon>
        <taxon>Bacillariales</taxon>
        <taxon>Bacillariaceae</taxon>
        <taxon>Pseudo-nitzschia</taxon>
    </lineage>
</organism>
<dbReference type="CDD" id="cd06558">
    <property type="entry name" value="crotonase-like"/>
    <property type="match status" value="1"/>
</dbReference>
<evidence type="ECO:0000256" key="2">
    <source>
        <dbReference type="ARBA" id="ARBA00023239"/>
    </source>
</evidence>
<dbReference type="GO" id="GO:0009234">
    <property type="term" value="P:menaquinone biosynthetic process"/>
    <property type="evidence" value="ECO:0007669"/>
    <property type="project" value="InterPro"/>
</dbReference>
<dbReference type="Gene3D" id="3.90.226.10">
    <property type="entry name" value="2-enoyl-CoA Hydratase, Chain A, domain 1"/>
    <property type="match status" value="1"/>
</dbReference>
<keyword evidence="5" id="KW-1185">Reference proteome</keyword>
<dbReference type="Pfam" id="PF00378">
    <property type="entry name" value="ECH_1"/>
    <property type="match status" value="1"/>
</dbReference>
<evidence type="ECO:0000313" key="5">
    <source>
        <dbReference type="Proteomes" id="UP000291116"/>
    </source>
</evidence>
<dbReference type="GO" id="GO:0008935">
    <property type="term" value="F:1,4-dihydroxy-2-naphthoyl-CoA synthase activity"/>
    <property type="evidence" value="ECO:0007669"/>
    <property type="project" value="UniProtKB-EC"/>
</dbReference>
<feature type="compositionally biased region" description="Polar residues" evidence="3">
    <location>
        <begin position="1"/>
        <end position="12"/>
    </location>
</feature>
<evidence type="ECO:0000256" key="1">
    <source>
        <dbReference type="ARBA" id="ARBA00000177"/>
    </source>
</evidence>
<dbReference type="EMBL" id="CAACVS010000181">
    <property type="protein sequence ID" value="VEU38688.1"/>
    <property type="molecule type" value="Genomic_DNA"/>
</dbReference>
<dbReference type="InterPro" id="IPR029045">
    <property type="entry name" value="ClpP/crotonase-like_dom_sf"/>
</dbReference>
<dbReference type="InterPro" id="IPR014748">
    <property type="entry name" value="Enoyl-CoA_hydra_C"/>
</dbReference>
<sequence>MKDNNSTEQPNAVASMDAARNPSRTAPPSKHRDGFELISRRPIRWTNYVRQQKQQQEPPKFVDITYHISTEDRCARIAFNRPHVLHAFRPQTIREIQQALLLATDDVRISVIVLTSNVDESVRTPSFCAGGDQQVRSNDGGYQDGTETEPKLRVLELQVQMRRSPKPILCVVDGYAIGGGHILHMVSDLTIASTRSVFGQTGPRMGSFDAGYGSTRMARLIGQKRARELWFLCRYMDAKEASSTGLINACYPHDDLEGRTAQWVRRIAMNSPTAIACTKAALNADEDGAAGIAQLGGELTRLFYGSKESQEGRDAFLERRPPQFLRSKL</sequence>
<dbReference type="Proteomes" id="UP000291116">
    <property type="component" value="Unassembled WGS sequence"/>
</dbReference>
<dbReference type="InterPro" id="IPR001753">
    <property type="entry name" value="Enoyl-CoA_hydra/iso"/>
</dbReference>
<dbReference type="PANTHER" id="PTHR43113:SF1">
    <property type="entry name" value="1,4-DIHYDROXY-2-NAPHTHOYL-COA SYNTHASE, PEROXISOMAL"/>
    <property type="match status" value="1"/>
</dbReference>
<reference evidence="4 5" key="1">
    <citation type="submission" date="2019-01" db="EMBL/GenBank/DDBJ databases">
        <authorList>
            <person name="Ferrante I. M."/>
        </authorList>
    </citation>
    <scope>NUCLEOTIDE SEQUENCE [LARGE SCALE GENOMIC DNA]</scope>
    <source>
        <strain evidence="4 5">B856</strain>
    </source>
</reference>
<proteinExistence type="inferred from homology"/>
<dbReference type="HAMAP" id="MF_01934">
    <property type="entry name" value="MenB"/>
    <property type="match status" value="1"/>
</dbReference>
<comment type="catalytic activity">
    <reaction evidence="1">
        <text>2-succinylbenzoyl-CoA + H(+) = 1,4-dihydroxy-2-naphthoyl-CoA + H2O</text>
        <dbReference type="Rhea" id="RHEA:26562"/>
        <dbReference type="ChEBI" id="CHEBI:15377"/>
        <dbReference type="ChEBI" id="CHEBI:15378"/>
        <dbReference type="ChEBI" id="CHEBI:57364"/>
        <dbReference type="ChEBI" id="CHEBI:58897"/>
        <dbReference type="EC" id="4.1.3.36"/>
    </reaction>
</comment>
<dbReference type="AlphaFoldDB" id="A0A448Z9L6"/>
<evidence type="ECO:0000313" key="4">
    <source>
        <dbReference type="EMBL" id="VEU38688.1"/>
    </source>
</evidence>
<protein>
    <recommendedName>
        <fullName evidence="6">1,4-dihydroxy-2-naphthoyl-CoA synthase</fullName>
    </recommendedName>
</protein>
<evidence type="ECO:0008006" key="6">
    <source>
        <dbReference type="Google" id="ProtNLM"/>
    </source>
</evidence>
<accession>A0A448Z9L6</accession>
<dbReference type="InterPro" id="IPR010198">
    <property type="entry name" value="DHNA-CoA_synthase_MenB"/>
</dbReference>